<feature type="compositionally biased region" description="Low complexity" evidence="1">
    <location>
        <begin position="164"/>
        <end position="175"/>
    </location>
</feature>
<keyword evidence="3" id="KW-1185">Reference proteome</keyword>
<evidence type="ECO:0000256" key="1">
    <source>
        <dbReference type="SAM" id="MobiDB-lite"/>
    </source>
</evidence>
<name>A0A4Q9PNC7_9APHY</name>
<protein>
    <submittedName>
        <fullName evidence="2">Uncharacterized protein</fullName>
    </submittedName>
</protein>
<feature type="compositionally biased region" description="Basic residues" evidence="1">
    <location>
        <begin position="1"/>
        <end position="14"/>
    </location>
</feature>
<feature type="region of interest" description="Disordered" evidence="1">
    <location>
        <begin position="158"/>
        <end position="178"/>
    </location>
</feature>
<dbReference type="AlphaFoldDB" id="A0A4Q9PNC7"/>
<feature type="compositionally biased region" description="Basic and acidic residues" evidence="1">
    <location>
        <begin position="54"/>
        <end position="64"/>
    </location>
</feature>
<feature type="region of interest" description="Disordered" evidence="1">
    <location>
        <begin position="1"/>
        <end position="64"/>
    </location>
</feature>
<reference evidence="2 3" key="1">
    <citation type="submission" date="2019-01" db="EMBL/GenBank/DDBJ databases">
        <title>Draft genome sequences of three monokaryotic isolates of the white-rot basidiomycete fungus Dichomitus squalens.</title>
        <authorList>
            <consortium name="DOE Joint Genome Institute"/>
            <person name="Lopez S.C."/>
            <person name="Andreopoulos B."/>
            <person name="Pangilinan J."/>
            <person name="Lipzen A."/>
            <person name="Riley R."/>
            <person name="Ahrendt S."/>
            <person name="Ng V."/>
            <person name="Barry K."/>
            <person name="Daum C."/>
            <person name="Grigoriev I.V."/>
            <person name="Hilden K.S."/>
            <person name="Makela M.R."/>
            <person name="de Vries R.P."/>
        </authorList>
    </citation>
    <scope>NUCLEOTIDE SEQUENCE [LARGE SCALE GENOMIC DNA]</scope>
    <source>
        <strain evidence="2 3">CBS 464.89</strain>
    </source>
</reference>
<sequence length="207" mass="22348">MKAPRTRTAARRTMRLANKDRAENGAVASHPRRANIHPVFSPGYGHTVPAPASARDKSSSFRGPRQDSELFFLLPFPDPPDNPYTHVSGRPLTVYSPDVLAFLFFSNGLQATATHRHAFQSLCESTSGIARSREARAGPAQQPIDYLDILGLIHGSEHPSDIASPSSPSRKVSPRCLDAESDTRKAHGACSLALARATRTTHLCAGS</sequence>
<dbReference type="EMBL" id="ML145163">
    <property type="protein sequence ID" value="TBU55777.1"/>
    <property type="molecule type" value="Genomic_DNA"/>
</dbReference>
<proteinExistence type="predicted"/>
<evidence type="ECO:0000313" key="3">
    <source>
        <dbReference type="Proteomes" id="UP000292082"/>
    </source>
</evidence>
<dbReference type="Proteomes" id="UP000292082">
    <property type="component" value="Unassembled WGS sequence"/>
</dbReference>
<evidence type="ECO:0000313" key="2">
    <source>
        <dbReference type="EMBL" id="TBU55777.1"/>
    </source>
</evidence>
<accession>A0A4Q9PNC7</accession>
<organism evidence="2 3">
    <name type="scientific">Dichomitus squalens</name>
    <dbReference type="NCBI Taxonomy" id="114155"/>
    <lineage>
        <taxon>Eukaryota</taxon>
        <taxon>Fungi</taxon>
        <taxon>Dikarya</taxon>
        <taxon>Basidiomycota</taxon>
        <taxon>Agaricomycotina</taxon>
        <taxon>Agaricomycetes</taxon>
        <taxon>Polyporales</taxon>
        <taxon>Polyporaceae</taxon>
        <taxon>Dichomitus</taxon>
    </lineage>
</organism>
<gene>
    <name evidence="2" type="ORF">BD310DRAFT_670827</name>
</gene>